<dbReference type="GeneID" id="60323003"/>
<dbReference type="Proteomes" id="UP000226045">
    <property type="component" value="Segment"/>
</dbReference>
<dbReference type="EMBL" id="KY945355">
    <property type="protein sequence ID" value="ARQ95532.1"/>
    <property type="molecule type" value="Genomic_DNA"/>
</dbReference>
<dbReference type="KEGG" id="vg:60323003"/>
<name>A0A1X9SHB9_9CAUD</name>
<reference evidence="1 2" key="1">
    <citation type="submission" date="2017-04" db="EMBL/GenBank/DDBJ databases">
        <title>The genome sequence of mycobacteriophage Shandong1.</title>
        <authorList>
            <person name="Fan X."/>
            <person name="Zhao Z."/>
            <person name="Zhao K."/>
            <person name="Song S."/>
            <person name="Li J."/>
            <person name="Xie J."/>
        </authorList>
    </citation>
    <scope>NUCLEOTIDE SEQUENCE [LARGE SCALE GENOMIC DNA]</scope>
</reference>
<evidence type="ECO:0000313" key="1">
    <source>
        <dbReference type="EMBL" id="ARQ95532.1"/>
    </source>
</evidence>
<sequence length="71" mass="7942">MRLRRTRKGYAEPAPDACPQGHPLRGGLVLVGSQHCACGVTHRTHTCRTCDETLYTPPLGARCRARHFDER</sequence>
<keyword evidence="2" id="KW-1185">Reference proteome</keyword>
<evidence type="ECO:0000313" key="2">
    <source>
        <dbReference type="Proteomes" id="UP000226045"/>
    </source>
</evidence>
<organism evidence="1 2">
    <name type="scientific">Mycobacterium phage Shandong1</name>
    <dbReference type="NCBI Taxonomy" id="1983447"/>
    <lineage>
        <taxon>Viruses</taxon>
        <taxon>Duplodnaviria</taxon>
        <taxon>Heunggongvirae</taxon>
        <taxon>Uroviricota</taxon>
        <taxon>Caudoviricetes</taxon>
        <taxon>Weiservirinae</taxon>
        <taxon>Unicornvirus</taxon>
        <taxon>Unicornvirus shandong1</taxon>
    </lineage>
</organism>
<proteinExistence type="predicted"/>
<dbReference type="RefSeq" id="YP_009951565.1">
    <property type="nucleotide sequence ID" value="NC_051602.1"/>
</dbReference>
<accession>A0A1X9SHB9</accession>
<protein>
    <submittedName>
        <fullName evidence="1">Uncharacterized protein</fullName>
    </submittedName>
</protein>